<keyword evidence="1" id="KW-1133">Transmembrane helix</keyword>
<feature type="transmembrane region" description="Helical" evidence="1">
    <location>
        <begin position="12"/>
        <end position="33"/>
    </location>
</feature>
<name>A0A7L4ZIJ3_9FLAO</name>
<reference evidence="2 3" key="1">
    <citation type="journal article" date="2013" name="Int. J. Syst. Evol. Microbiol.">
        <title>Kordia antarctica sp. nov., isolated from Antarctic seawater.</title>
        <authorList>
            <person name="Baek K."/>
            <person name="Choi A."/>
            <person name="Kang I."/>
            <person name="Lee K."/>
            <person name="Cho J.C."/>
        </authorList>
    </citation>
    <scope>NUCLEOTIDE SEQUENCE [LARGE SCALE GENOMIC DNA]</scope>
    <source>
        <strain evidence="2 3">IMCC3317</strain>
    </source>
</reference>
<sequence>MYILSYCEKEDKVYKIASVLYTLKSYFLCILYLDVNKKYLQADSLLLYALIFLKKDDKKQALKFIRKAREKDQYWKKLIELENLYT</sequence>
<dbReference type="EMBL" id="CP019288">
    <property type="protein sequence ID" value="QHI36321.1"/>
    <property type="molecule type" value="Genomic_DNA"/>
</dbReference>
<dbReference type="Proteomes" id="UP000464657">
    <property type="component" value="Chromosome"/>
</dbReference>
<keyword evidence="1" id="KW-0472">Membrane</keyword>
<protein>
    <submittedName>
        <fullName evidence="2">Uncharacterized protein</fullName>
    </submittedName>
</protein>
<evidence type="ECO:0000313" key="3">
    <source>
        <dbReference type="Proteomes" id="UP000464657"/>
    </source>
</evidence>
<keyword evidence="1" id="KW-0812">Transmembrane</keyword>
<accession>A0A7L4ZIJ3</accession>
<evidence type="ECO:0000256" key="1">
    <source>
        <dbReference type="SAM" id="Phobius"/>
    </source>
</evidence>
<gene>
    <name evidence="2" type="ORF">IMCC3317_16830</name>
</gene>
<dbReference type="AlphaFoldDB" id="A0A7L4ZIJ3"/>
<organism evidence="2 3">
    <name type="scientific">Kordia antarctica</name>
    <dbReference type="NCBI Taxonomy" id="1218801"/>
    <lineage>
        <taxon>Bacteria</taxon>
        <taxon>Pseudomonadati</taxon>
        <taxon>Bacteroidota</taxon>
        <taxon>Flavobacteriia</taxon>
        <taxon>Flavobacteriales</taxon>
        <taxon>Flavobacteriaceae</taxon>
        <taxon>Kordia</taxon>
    </lineage>
</organism>
<dbReference type="KEGG" id="kan:IMCC3317_16830"/>
<evidence type="ECO:0000313" key="2">
    <source>
        <dbReference type="EMBL" id="QHI36321.1"/>
    </source>
</evidence>
<proteinExistence type="predicted"/>
<keyword evidence="3" id="KW-1185">Reference proteome</keyword>